<dbReference type="EMBL" id="JAEHOD010000015">
    <property type="protein sequence ID" value="KAG2448941.1"/>
    <property type="molecule type" value="Genomic_DNA"/>
</dbReference>
<dbReference type="AlphaFoldDB" id="A0A836B6C2"/>
<evidence type="ECO:0000313" key="2">
    <source>
        <dbReference type="EMBL" id="KAG2448941.1"/>
    </source>
</evidence>
<sequence length="145" mass="15014">MTIYKFDYVPTARGCTCEGCRAKLEEGALRLEIMAGSASPAPASPHSSAGGGKKGAKSPAAKSTAAKSPPTKSAGGGREHSARYRCLDCITPTIAAHAVEAAGGEVEDLPGLPELRKHDQQAARRSAAGCVRWCRGLRVAVRRAA</sequence>
<accession>A0A836B6C2</accession>
<dbReference type="InterPro" id="IPR036957">
    <property type="entry name" value="Znf_PARP_sf"/>
</dbReference>
<protein>
    <submittedName>
        <fullName evidence="2">Uncharacterized protein</fullName>
    </submittedName>
</protein>
<gene>
    <name evidence="2" type="ORF">HYH02_005699</name>
</gene>
<dbReference type="Proteomes" id="UP000613740">
    <property type="component" value="Unassembled WGS sequence"/>
</dbReference>
<comment type="caution">
    <text evidence="2">The sequence shown here is derived from an EMBL/GenBank/DDBJ whole genome shotgun (WGS) entry which is preliminary data.</text>
</comment>
<name>A0A836B6C2_9CHLO</name>
<feature type="compositionally biased region" description="Low complexity" evidence="1">
    <location>
        <begin position="37"/>
        <end position="48"/>
    </location>
</feature>
<organism evidence="2 3">
    <name type="scientific">Chlamydomonas schloesseri</name>
    <dbReference type="NCBI Taxonomy" id="2026947"/>
    <lineage>
        <taxon>Eukaryota</taxon>
        <taxon>Viridiplantae</taxon>
        <taxon>Chlorophyta</taxon>
        <taxon>core chlorophytes</taxon>
        <taxon>Chlorophyceae</taxon>
        <taxon>CS clade</taxon>
        <taxon>Chlamydomonadales</taxon>
        <taxon>Chlamydomonadaceae</taxon>
        <taxon>Chlamydomonas</taxon>
    </lineage>
</organism>
<dbReference type="GO" id="GO:0003677">
    <property type="term" value="F:DNA binding"/>
    <property type="evidence" value="ECO:0007669"/>
    <property type="project" value="InterPro"/>
</dbReference>
<dbReference type="Gene3D" id="3.30.1740.10">
    <property type="entry name" value="Zinc finger, PARP-type"/>
    <property type="match status" value="1"/>
</dbReference>
<feature type="region of interest" description="Disordered" evidence="1">
    <location>
        <begin position="37"/>
        <end position="80"/>
    </location>
</feature>
<evidence type="ECO:0000313" key="3">
    <source>
        <dbReference type="Proteomes" id="UP000613740"/>
    </source>
</evidence>
<reference evidence="2" key="1">
    <citation type="journal article" date="2020" name="bioRxiv">
        <title>Comparative genomics of Chlamydomonas.</title>
        <authorList>
            <person name="Craig R.J."/>
            <person name="Hasan A.R."/>
            <person name="Ness R.W."/>
            <person name="Keightley P.D."/>
        </authorList>
    </citation>
    <scope>NUCLEOTIDE SEQUENCE</scope>
    <source>
        <strain evidence="2">CCAP 11/173</strain>
    </source>
</reference>
<dbReference type="GO" id="GO:0008270">
    <property type="term" value="F:zinc ion binding"/>
    <property type="evidence" value="ECO:0007669"/>
    <property type="project" value="InterPro"/>
</dbReference>
<dbReference type="OrthoDB" id="552074at2759"/>
<feature type="compositionally biased region" description="Low complexity" evidence="1">
    <location>
        <begin position="57"/>
        <end position="73"/>
    </location>
</feature>
<proteinExistence type="predicted"/>
<keyword evidence="3" id="KW-1185">Reference proteome</keyword>
<evidence type="ECO:0000256" key="1">
    <source>
        <dbReference type="SAM" id="MobiDB-lite"/>
    </source>
</evidence>